<dbReference type="Gene3D" id="3.30.700.10">
    <property type="entry name" value="Glycoprotein, Type 4 Pilin"/>
    <property type="match status" value="1"/>
</dbReference>
<dbReference type="Proteomes" id="UP000317155">
    <property type="component" value="Unassembled WGS sequence"/>
</dbReference>
<reference evidence="2 3" key="1">
    <citation type="submission" date="2019-07" db="EMBL/GenBank/DDBJ databases">
        <title>Insights of Desulfuromonas acetexigens electromicrobiology.</title>
        <authorList>
            <person name="Katuri K."/>
            <person name="Sapireddy V."/>
            <person name="Shaw D.R."/>
            <person name="Saikaly P."/>
        </authorList>
    </citation>
    <scope>NUCLEOTIDE SEQUENCE [LARGE SCALE GENOMIC DNA]</scope>
    <source>
        <strain evidence="2 3">2873</strain>
    </source>
</reference>
<dbReference type="InterPro" id="IPR045584">
    <property type="entry name" value="Pilin-like"/>
</dbReference>
<comment type="caution">
    <text evidence="2">The sequence shown here is derived from an EMBL/GenBank/DDBJ whole genome shotgun (WGS) entry which is preliminary data.</text>
</comment>
<dbReference type="InterPro" id="IPR012902">
    <property type="entry name" value="N_methyl_site"/>
</dbReference>
<keyword evidence="3" id="KW-1185">Reference proteome</keyword>
<accession>A0A550JKB2</accession>
<name>A0A550JKB2_9BACT</name>
<keyword evidence="1" id="KW-0812">Transmembrane</keyword>
<keyword evidence="1" id="KW-0472">Membrane</keyword>
<keyword evidence="1" id="KW-1133">Transmembrane helix</keyword>
<dbReference type="SUPFAM" id="SSF54523">
    <property type="entry name" value="Pili subunits"/>
    <property type="match status" value="1"/>
</dbReference>
<dbReference type="NCBIfam" id="TIGR02532">
    <property type="entry name" value="IV_pilin_GFxxxE"/>
    <property type="match status" value="1"/>
</dbReference>
<dbReference type="PROSITE" id="PS00409">
    <property type="entry name" value="PROKAR_NTER_METHYL"/>
    <property type="match status" value="1"/>
</dbReference>
<organism evidence="2 3">
    <name type="scientific">Trichloromonas acetexigens</name>
    <dbReference type="NCBI Taxonomy" id="38815"/>
    <lineage>
        <taxon>Bacteria</taxon>
        <taxon>Pseudomonadati</taxon>
        <taxon>Thermodesulfobacteriota</taxon>
        <taxon>Desulfuromonadia</taxon>
        <taxon>Desulfuromonadales</taxon>
        <taxon>Trichloromonadaceae</taxon>
        <taxon>Trichloromonas</taxon>
    </lineage>
</organism>
<evidence type="ECO:0000313" key="2">
    <source>
        <dbReference type="EMBL" id="TRO83659.1"/>
    </source>
</evidence>
<feature type="transmembrane region" description="Helical" evidence="1">
    <location>
        <begin position="12"/>
        <end position="32"/>
    </location>
</feature>
<dbReference type="Pfam" id="PF07963">
    <property type="entry name" value="N_methyl"/>
    <property type="match status" value="1"/>
</dbReference>
<evidence type="ECO:0000256" key="1">
    <source>
        <dbReference type="SAM" id="Phobius"/>
    </source>
</evidence>
<sequence>MRVKFSKSEAGFTLVELLIVVAIIGILASIAIPQLASYRVRSFNAMTHTDVRHLLMTQTAFFIDFQVYGVSAQAANLAAFAGSTGGPGARVTGPAVLGAIPGITATNLGGNVCAMPLRLSNNVSMVATTAVGNLSVFTGVAKHLNGDTYFGVDSNTTTTFFDRVLGSESIPLAAGIEPPATNGDDFTGVIGPSGNAWRVR</sequence>
<dbReference type="OrthoDB" id="5398590at2"/>
<dbReference type="RefSeq" id="WP_092052223.1">
    <property type="nucleotide sequence ID" value="NZ_FOJJ01000001.1"/>
</dbReference>
<dbReference type="EMBL" id="VJVV01000001">
    <property type="protein sequence ID" value="TRO83659.1"/>
    <property type="molecule type" value="Genomic_DNA"/>
</dbReference>
<evidence type="ECO:0000313" key="3">
    <source>
        <dbReference type="Proteomes" id="UP000317155"/>
    </source>
</evidence>
<protein>
    <submittedName>
        <fullName evidence="2">Prepilin-type N-terminal cleavage/methylation domain-containing protein</fullName>
    </submittedName>
</protein>
<gene>
    <name evidence="2" type="ORF">FL622_00305</name>
</gene>
<proteinExistence type="predicted"/>
<dbReference type="AlphaFoldDB" id="A0A550JKB2"/>